<accession>X0S446</accession>
<organism evidence="1">
    <name type="scientific">marine sediment metagenome</name>
    <dbReference type="NCBI Taxonomy" id="412755"/>
    <lineage>
        <taxon>unclassified sequences</taxon>
        <taxon>metagenomes</taxon>
        <taxon>ecological metagenomes</taxon>
    </lineage>
</organism>
<comment type="caution">
    <text evidence="1">The sequence shown here is derived from an EMBL/GenBank/DDBJ whole genome shotgun (WGS) entry which is preliminary data.</text>
</comment>
<sequence length="257" mass="26924">MSIDPIGRGTYNGLGVPLNGESLIRQQNSSNTILTLMHSSDNTGRLLMGIDYKAGGDVMSSVLTDLATFDIDATGAFRGISGTTVNVELNSSGLFVLGDTVPVINSSKEICAHKKQTVTISSDGTTAYYLATSNAGKLHLVSTDIGTSVVIGLPTTLHEGLQVGMYWDIFSNTTAAGVIDIASIGVDKGEISLHLSTNDQMTTIAVTHATSGPFWVRVLCDSTADLKQWTISNFMGTNGSSQDGAYFGLSEGTSVLS</sequence>
<gene>
    <name evidence="1" type="ORF">S01H1_08344</name>
</gene>
<reference evidence="1" key="1">
    <citation type="journal article" date="2014" name="Front. Microbiol.">
        <title>High frequency of phylogenetically diverse reductive dehalogenase-homologous genes in deep subseafloor sedimentary metagenomes.</title>
        <authorList>
            <person name="Kawai M."/>
            <person name="Futagami T."/>
            <person name="Toyoda A."/>
            <person name="Takaki Y."/>
            <person name="Nishi S."/>
            <person name="Hori S."/>
            <person name="Arai W."/>
            <person name="Tsubouchi T."/>
            <person name="Morono Y."/>
            <person name="Uchiyama I."/>
            <person name="Ito T."/>
            <person name="Fujiyama A."/>
            <person name="Inagaki F."/>
            <person name="Takami H."/>
        </authorList>
    </citation>
    <scope>NUCLEOTIDE SEQUENCE</scope>
    <source>
        <strain evidence="1">Expedition CK06-06</strain>
    </source>
</reference>
<dbReference type="EMBL" id="BARS01004286">
    <property type="protein sequence ID" value="GAF75804.1"/>
    <property type="molecule type" value="Genomic_DNA"/>
</dbReference>
<name>X0S446_9ZZZZ</name>
<dbReference type="AlphaFoldDB" id="X0S446"/>
<evidence type="ECO:0000313" key="1">
    <source>
        <dbReference type="EMBL" id="GAF75804.1"/>
    </source>
</evidence>
<protein>
    <submittedName>
        <fullName evidence="1">Uncharacterized protein</fullName>
    </submittedName>
</protein>
<proteinExistence type="predicted"/>